<evidence type="ECO:0000313" key="3">
    <source>
        <dbReference type="Proteomes" id="UP001194746"/>
    </source>
</evidence>
<proteinExistence type="predicted"/>
<gene>
    <name evidence="2" type="ORF">FE257_012051</name>
</gene>
<accession>A0AAD4CGK3</accession>
<evidence type="ECO:0000313" key="2">
    <source>
        <dbReference type="EMBL" id="KAF9886116.1"/>
    </source>
</evidence>
<evidence type="ECO:0000256" key="1">
    <source>
        <dbReference type="SAM" id="MobiDB-lite"/>
    </source>
</evidence>
<comment type="caution">
    <text evidence="2">The sequence shown here is derived from an EMBL/GenBank/DDBJ whole genome shotgun (WGS) entry which is preliminary data.</text>
</comment>
<sequence length="173" mass="18844">MCQPQEAGSSSSQPAEKPSSKDAQSSTDMKDEDNDQDQDQGPSNSPPPIDSENTDERSLLFSTEDISAPHTKADLAQEILALRKSLQEKKQSPGKVKQLVTDLAQKEEDTADDDVDLINTIMSKLSSSTGEDGEGDPPSKEDLLNIYLGFAAEREVELNVKIEGEFNVTVLYV</sequence>
<dbReference type="AlphaFoldDB" id="A0AAD4CGK3"/>
<dbReference type="EMBL" id="VCAU01000083">
    <property type="protein sequence ID" value="KAF9886116.1"/>
    <property type="molecule type" value="Genomic_DNA"/>
</dbReference>
<keyword evidence="3" id="KW-1185">Reference proteome</keyword>
<feature type="region of interest" description="Disordered" evidence="1">
    <location>
        <begin position="1"/>
        <end position="70"/>
    </location>
</feature>
<reference evidence="2" key="1">
    <citation type="journal article" date="2019" name="Beilstein J. Org. Chem.">
        <title>Nanangenines: drimane sesquiterpenoids as the dominant metabolite cohort of a novel Australian fungus, Aspergillus nanangensis.</title>
        <authorList>
            <person name="Lacey H.J."/>
            <person name="Gilchrist C.L.M."/>
            <person name="Crombie A."/>
            <person name="Kalaitzis J.A."/>
            <person name="Vuong D."/>
            <person name="Rutledge P.J."/>
            <person name="Turner P."/>
            <person name="Pitt J.I."/>
            <person name="Lacey E."/>
            <person name="Chooi Y.H."/>
            <person name="Piggott A.M."/>
        </authorList>
    </citation>
    <scope>NUCLEOTIDE SEQUENCE</scope>
    <source>
        <strain evidence="2">MST-FP2251</strain>
    </source>
</reference>
<organism evidence="2 3">
    <name type="scientific">Aspergillus nanangensis</name>
    <dbReference type="NCBI Taxonomy" id="2582783"/>
    <lineage>
        <taxon>Eukaryota</taxon>
        <taxon>Fungi</taxon>
        <taxon>Dikarya</taxon>
        <taxon>Ascomycota</taxon>
        <taxon>Pezizomycotina</taxon>
        <taxon>Eurotiomycetes</taxon>
        <taxon>Eurotiomycetidae</taxon>
        <taxon>Eurotiales</taxon>
        <taxon>Aspergillaceae</taxon>
        <taxon>Aspergillus</taxon>
        <taxon>Aspergillus subgen. Circumdati</taxon>
    </lineage>
</organism>
<dbReference type="Proteomes" id="UP001194746">
    <property type="component" value="Unassembled WGS sequence"/>
</dbReference>
<protein>
    <submittedName>
        <fullName evidence="2">Uncharacterized protein</fullName>
    </submittedName>
</protein>
<name>A0AAD4CGK3_ASPNN</name>
<reference evidence="2" key="2">
    <citation type="submission" date="2020-02" db="EMBL/GenBank/DDBJ databases">
        <authorList>
            <person name="Gilchrist C.L.M."/>
            <person name="Chooi Y.-H."/>
        </authorList>
    </citation>
    <scope>NUCLEOTIDE SEQUENCE</scope>
    <source>
        <strain evidence="2">MST-FP2251</strain>
    </source>
</reference>